<organism evidence="2 3">
    <name type="scientific">Corynebacterium stationis</name>
    <dbReference type="NCBI Taxonomy" id="1705"/>
    <lineage>
        <taxon>Bacteria</taxon>
        <taxon>Bacillati</taxon>
        <taxon>Actinomycetota</taxon>
        <taxon>Actinomycetes</taxon>
        <taxon>Mycobacteriales</taxon>
        <taxon>Corynebacteriaceae</taxon>
        <taxon>Corynebacterium</taxon>
    </lineage>
</organism>
<feature type="transmembrane region" description="Helical" evidence="1">
    <location>
        <begin position="298"/>
        <end position="320"/>
    </location>
</feature>
<feature type="transmembrane region" description="Helical" evidence="1">
    <location>
        <begin position="340"/>
        <end position="364"/>
    </location>
</feature>
<comment type="caution">
    <text evidence="2">The sequence shown here is derived from an EMBL/GenBank/DDBJ whole genome shotgun (WGS) entry which is preliminary data.</text>
</comment>
<proteinExistence type="predicted"/>
<feature type="transmembrane region" description="Helical" evidence="1">
    <location>
        <begin position="25"/>
        <end position="44"/>
    </location>
</feature>
<dbReference type="EMBL" id="JABAFZ010000002">
    <property type="protein sequence ID" value="NME88486.1"/>
    <property type="molecule type" value="Genomic_DNA"/>
</dbReference>
<dbReference type="PANTHER" id="PTHR30354">
    <property type="entry name" value="GNT FAMILY GLUCONATE TRANSPORTER"/>
    <property type="match status" value="1"/>
</dbReference>
<dbReference type="GO" id="GO:0005886">
    <property type="term" value="C:plasma membrane"/>
    <property type="evidence" value="ECO:0007669"/>
    <property type="project" value="TreeGrafter"/>
</dbReference>
<name>A0AB36CJD0_9CORY</name>
<evidence type="ECO:0000256" key="1">
    <source>
        <dbReference type="SAM" id="Phobius"/>
    </source>
</evidence>
<reference evidence="2 3" key="1">
    <citation type="submission" date="2020-04" db="EMBL/GenBank/DDBJ databases">
        <authorList>
            <person name="Hitch T.C.A."/>
            <person name="Wylensek D."/>
            <person name="Clavel T."/>
        </authorList>
    </citation>
    <scope>NUCLEOTIDE SEQUENCE [LARGE SCALE GENOMIC DNA]</scope>
    <source>
        <strain evidence="2 3">BL-383-APC-3D</strain>
    </source>
</reference>
<sequence>MLLALVGVVISLVFLITFAYRGHSVVVVAPIAALIAVVFSGQPIMGSYTQIFMPALGGFIISYFPLFLFGAIFGYLMTSTGLARYLAKAITTLFGPKRAMLSTVVATALLTYGGVSAWVVAFTIVPIATALFKEAGIPKRLMPAAIALGTITFALAALPGSPQVHNAIPTSYFGTNVYAAPYFGLGSAAVMLIAGIAWLEYRMKQIRKTGEEFMPIDSSGNFIDTPAGLGESSDEAEEKLKASTALEKDPSVTIQGLLGLIPILVVIIVNFSFVFYFAQRIDTEYLAEEKFGSTDIQALTGVWGPTLSLALAIVVMVLMFPSRLRQSVREFSDGAKNAIFPCFTTASEVGFGAVIASLAVFAVVQENMLDISDNALVVSTVSTAVISGITGSSSGGLSITMQTMGEQLAQLAAEQGISMELMHRVTAMASVSFDSMPHNGAVLTMLIVCGMTHRLSYKDIAVVTIAIPLTTLLLFLGLNAVIPGLS</sequence>
<feature type="transmembrane region" description="Helical" evidence="1">
    <location>
        <begin position="179"/>
        <end position="199"/>
    </location>
</feature>
<feature type="transmembrane region" description="Helical" evidence="1">
    <location>
        <begin position="51"/>
        <end position="76"/>
    </location>
</feature>
<dbReference type="Proteomes" id="UP000544551">
    <property type="component" value="Unassembled WGS sequence"/>
</dbReference>
<dbReference type="AlphaFoldDB" id="A0AB36CJD0"/>
<dbReference type="GO" id="GO:0015128">
    <property type="term" value="F:gluconate transmembrane transporter activity"/>
    <property type="evidence" value="ECO:0007669"/>
    <property type="project" value="InterPro"/>
</dbReference>
<feature type="transmembrane region" description="Helical" evidence="1">
    <location>
        <begin position="141"/>
        <end position="159"/>
    </location>
</feature>
<feature type="transmembrane region" description="Helical" evidence="1">
    <location>
        <begin position="257"/>
        <end position="278"/>
    </location>
</feature>
<evidence type="ECO:0000313" key="2">
    <source>
        <dbReference type="EMBL" id="NME88486.1"/>
    </source>
</evidence>
<feature type="transmembrane region" description="Helical" evidence="1">
    <location>
        <begin position="376"/>
        <end position="399"/>
    </location>
</feature>
<dbReference type="RefSeq" id="WP_168968999.1">
    <property type="nucleotide sequence ID" value="NZ_JABAFZ010000002.1"/>
</dbReference>
<evidence type="ECO:0000313" key="3">
    <source>
        <dbReference type="Proteomes" id="UP000544551"/>
    </source>
</evidence>
<feature type="transmembrane region" description="Helical" evidence="1">
    <location>
        <begin position="104"/>
        <end position="129"/>
    </location>
</feature>
<keyword evidence="1" id="KW-1133">Transmembrane helix</keyword>
<feature type="transmembrane region" description="Helical" evidence="1">
    <location>
        <begin position="460"/>
        <end position="482"/>
    </location>
</feature>
<protein>
    <submittedName>
        <fullName evidence="2">GntP family permease</fullName>
    </submittedName>
</protein>
<accession>A0AB36CJD0</accession>
<keyword evidence="1" id="KW-0812">Transmembrane</keyword>
<gene>
    <name evidence="2" type="ORF">HF853_02080</name>
</gene>
<dbReference type="InterPro" id="IPR003474">
    <property type="entry name" value="Glcn_transporter"/>
</dbReference>
<keyword evidence="1" id="KW-0472">Membrane</keyword>
<dbReference type="PANTHER" id="PTHR30354:SF7">
    <property type="entry name" value="BLL7963 PROTEIN"/>
    <property type="match status" value="1"/>
</dbReference>